<feature type="compositionally biased region" description="Low complexity" evidence="1">
    <location>
        <begin position="102"/>
        <end position="135"/>
    </location>
</feature>
<dbReference type="EMBL" id="GBRH01247527">
    <property type="protein sequence ID" value="JAD50368.1"/>
    <property type="molecule type" value="Transcribed_RNA"/>
</dbReference>
<feature type="compositionally biased region" description="Basic residues" evidence="1">
    <location>
        <begin position="68"/>
        <end position="86"/>
    </location>
</feature>
<reference evidence="2" key="1">
    <citation type="submission" date="2014-09" db="EMBL/GenBank/DDBJ databases">
        <authorList>
            <person name="Magalhaes I.L.F."/>
            <person name="Oliveira U."/>
            <person name="Santos F.R."/>
            <person name="Vidigal T.H.D.A."/>
            <person name="Brescovit A.D."/>
            <person name="Santos A.J."/>
        </authorList>
    </citation>
    <scope>NUCLEOTIDE SEQUENCE</scope>
    <source>
        <tissue evidence="2">Shoot tissue taken approximately 20 cm above the soil surface</tissue>
    </source>
</reference>
<name>A0A0A9AKF3_ARUDO</name>
<evidence type="ECO:0000313" key="2">
    <source>
        <dbReference type="EMBL" id="JAD50368.1"/>
    </source>
</evidence>
<sequence length="135" mass="14813">MYHLTFAQNVPSGSLHKLSMRAAHKSLERSFSLAVLTIRFPSGGLGRSTAFPARSASQYGHAQSPSGTRRRGGRTHRRWNPPRHTSHSTITPPRARKHTRHSSSGSSASDSAPSRRLTYTSSPTSNSPPSYTTFR</sequence>
<evidence type="ECO:0000256" key="1">
    <source>
        <dbReference type="SAM" id="MobiDB-lite"/>
    </source>
</evidence>
<organism evidence="2">
    <name type="scientific">Arundo donax</name>
    <name type="common">Giant reed</name>
    <name type="synonym">Donax arundinaceus</name>
    <dbReference type="NCBI Taxonomy" id="35708"/>
    <lineage>
        <taxon>Eukaryota</taxon>
        <taxon>Viridiplantae</taxon>
        <taxon>Streptophyta</taxon>
        <taxon>Embryophyta</taxon>
        <taxon>Tracheophyta</taxon>
        <taxon>Spermatophyta</taxon>
        <taxon>Magnoliopsida</taxon>
        <taxon>Liliopsida</taxon>
        <taxon>Poales</taxon>
        <taxon>Poaceae</taxon>
        <taxon>PACMAD clade</taxon>
        <taxon>Arundinoideae</taxon>
        <taxon>Arundineae</taxon>
        <taxon>Arundo</taxon>
    </lineage>
</organism>
<proteinExistence type="predicted"/>
<reference evidence="2" key="2">
    <citation type="journal article" date="2015" name="Data Brief">
        <title>Shoot transcriptome of the giant reed, Arundo donax.</title>
        <authorList>
            <person name="Barrero R.A."/>
            <person name="Guerrero F.D."/>
            <person name="Moolhuijzen P."/>
            <person name="Goolsby J.A."/>
            <person name="Tidwell J."/>
            <person name="Bellgard S.E."/>
            <person name="Bellgard M.I."/>
        </authorList>
    </citation>
    <scope>NUCLEOTIDE SEQUENCE</scope>
    <source>
        <tissue evidence="2">Shoot tissue taken approximately 20 cm above the soil surface</tissue>
    </source>
</reference>
<dbReference type="AlphaFoldDB" id="A0A0A9AKF3"/>
<accession>A0A0A9AKF3</accession>
<feature type="region of interest" description="Disordered" evidence="1">
    <location>
        <begin position="42"/>
        <end position="135"/>
    </location>
</feature>
<feature type="compositionally biased region" description="Polar residues" evidence="1">
    <location>
        <begin position="55"/>
        <end position="66"/>
    </location>
</feature>
<protein>
    <submittedName>
        <fullName evidence="2">Orc1</fullName>
    </submittedName>
</protein>